<dbReference type="PROSITE" id="PS01081">
    <property type="entry name" value="HTH_TETR_1"/>
    <property type="match status" value="1"/>
</dbReference>
<dbReference type="InterPro" id="IPR036271">
    <property type="entry name" value="Tet_transcr_reg_TetR-rel_C_sf"/>
</dbReference>
<dbReference type="SUPFAM" id="SSF48498">
    <property type="entry name" value="Tetracyclin repressor-like, C-terminal domain"/>
    <property type="match status" value="1"/>
</dbReference>
<dbReference type="SUPFAM" id="SSF46689">
    <property type="entry name" value="Homeodomain-like"/>
    <property type="match status" value="1"/>
</dbReference>
<dbReference type="RefSeq" id="WP_344190958.1">
    <property type="nucleotide sequence ID" value="NZ_BAAAND010000004.1"/>
</dbReference>
<dbReference type="InterPro" id="IPR009057">
    <property type="entry name" value="Homeodomain-like_sf"/>
</dbReference>
<name>A0ABN2DNZ0_9ACTN</name>
<organism evidence="1 2">
    <name type="scientific">Kribbella karoonensis</name>
    <dbReference type="NCBI Taxonomy" id="324851"/>
    <lineage>
        <taxon>Bacteria</taxon>
        <taxon>Bacillati</taxon>
        <taxon>Actinomycetota</taxon>
        <taxon>Actinomycetes</taxon>
        <taxon>Propionibacteriales</taxon>
        <taxon>Kribbellaceae</taxon>
        <taxon>Kribbella</taxon>
    </lineage>
</organism>
<dbReference type="EMBL" id="BAAAND010000004">
    <property type="protein sequence ID" value="GAA1581751.1"/>
    <property type="molecule type" value="Genomic_DNA"/>
</dbReference>
<comment type="caution">
    <text evidence="1">The sequence shown here is derived from an EMBL/GenBank/DDBJ whole genome shotgun (WGS) entry which is preliminary data.</text>
</comment>
<dbReference type="Proteomes" id="UP001500190">
    <property type="component" value="Unassembled WGS sequence"/>
</dbReference>
<evidence type="ECO:0000313" key="2">
    <source>
        <dbReference type="Proteomes" id="UP001500190"/>
    </source>
</evidence>
<keyword evidence="2" id="KW-1185">Reference proteome</keyword>
<sequence length="235" mass="24887">MTANPPRRKTGGRQAQITVADIEREGLRLGLTNLTVNGVATALGVSPTALYRHVDGKLGLEALVGEAVLRDLQIVDDPAEGIKAHLLSFAQQIRDFVLGHPGLAGYMQGLFPRGEAGVRLQREAVEALGRRGYGPGVALMLSGSVAALAINLSAAEERHRPYFEGSHRRELEKVYALLAGDAVLGGGQAELPDISSEAYFRMVMTACIHGLVTAAAPGRPVDDILSELGFEGSAR</sequence>
<reference evidence="1 2" key="1">
    <citation type="journal article" date="2019" name="Int. J. Syst. Evol. Microbiol.">
        <title>The Global Catalogue of Microorganisms (GCM) 10K type strain sequencing project: providing services to taxonomists for standard genome sequencing and annotation.</title>
        <authorList>
            <consortium name="The Broad Institute Genomics Platform"/>
            <consortium name="The Broad Institute Genome Sequencing Center for Infectious Disease"/>
            <person name="Wu L."/>
            <person name="Ma J."/>
        </authorList>
    </citation>
    <scope>NUCLEOTIDE SEQUENCE [LARGE SCALE GENOMIC DNA]</scope>
    <source>
        <strain evidence="1 2">JCM 14304</strain>
    </source>
</reference>
<evidence type="ECO:0000313" key="1">
    <source>
        <dbReference type="EMBL" id="GAA1581751.1"/>
    </source>
</evidence>
<accession>A0ABN2DNZ0</accession>
<dbReference type="InterPro" id="IPR023772">
    <property type="entry name" value="DNA-bd_HTH_TetR-type_CS"/>
</dbReference>
<protein>
    <submittedName>
        <fullName evidence="1">TetR family transcriptional regulator</fullName>
    </submittedName>
</protein>
<dbReference type="Gene3D" id="1.10.357.10">
    <property type="entry name" value="Tetracycline Repressor, domain 2"/>
    <property type="match status" value="1"/>
</dbReference>
<gene>
    <name evidence="1" type="ORF">GCM10009742_28170</name>
</gene>
<proteinExistence type="predicted"/>